<keyword evidence="3" id="KW-0809">Transit peptide</keyword>
<protein>
    <recommendedName>
        <fullName evidence="7">Large ribosomal subunit protein mL46</fullName>
    </recommendedName>
    <alternativeName>
        <fullName evidence="8">39S ribosomal protein L46, mitochondrial</fullName>
    </alternativeName>
</protein>
<keyword evidence="5" id="KW-0496">Mitochondrion</keyword>
<dbReference type="InterPro" id="IPR015797">
    <property type="entry name" value="NUDIX_hydrolase-like_dom_sf"/>
</dbReference>
<keyword evidence="11" id="KW-1185">Reference proteome</keyword>
<evidence type="ECO:0000313" key="10">
    <source>
        <dbReference type="EMBL" id="KMQ93309.1"/>
    </source>
</evidence>
<evidence type="ECO:0000256" key="3">
    <source>
        <dbReference type="ARBA" id="ARBA00022946"/>
    </source>
</evidence>
<dbReference type="Proteomes" id="UP000036403">
    <property type="component" value="Unassembled WGS sequence"/>
</dbReference>
<dbReference type="GO" id="GO:0003735">
    <property type="term" value="F:structural constituent of ribosome"/>
    <property type="evidence" value="ECO:0007669"/>
    <property type="project" value="InterPro"/>
</dbReference>
<dbReference type="AlphaFoldDB" id="A0A0J7KSV0"/>
<sequence length="313" mass="36351">MWSGAKSDATRTVTDRDLKSSGQQLRFSKYRNDRDIELAAGCGDYSRLWFYGYRGTSRKAATVYPKVSQCQDTQAFGTATTGKWDLYSAVCLERHPVVMQSMQEIELKFYNILKKIEYENSLKCDHELRVEREEKQKKSSVENVNADNILMQTAQDFEDSSQEELNNFKFAPRITKFDEENATSTLKRKLDKNLLLLIQQKVGNTYYWIPPQGIRKEGETMRQTAERALQDTCGTEIKVKFYGNAPIGFYKYKYPKKFHEQGICGAKIFYFLAKYVDGNVTNNVKYQWLDDTELEKVLPHGMQKSISQFMVFT</sequence>
<dbReference type="InterPro" id="IPR033650">
    <property type="entry name" value="Ribosomal_mL46_NUDIX"/>
</dbReference>
<comment type="similarity">
    <text evidence="2">Belongs to the mitochondrion-specific ribosomal protein mL46 family.</text>
</comment>
<dbReference type="Pfam" id="PF11788">
    <property type="entry name" value="MRP-L46"/>
    <property type="match status" value="1"/>
</dbReference>
<dbReference type="InterPro" id="IPR021757">
    <property type="entry name" value="Ribosomal_mL46_N"/>
</dbReference>
<gene>
    <name evidence="10" type="ORF">RF55_6594</name>
</gene>
<keyword evidence="6" id="KW-0687">Ribonucleoprotein</keyword>
<keyword evidence="4 10" id="KW-0689">Ribosomal protein</keyword>
<evidence type="ECO:0000256" key="2">
    <source>
        <dbReference type="ARBA" id="ARBA00009070"/>
    </source>
</evidence>
<dbReference type="Gene3D" id="3.90.79.10">
    <property type="entry name" value="Nucleoside Triphosphate Pyrophosphohydrolase"/>
    <property type="match status" value="1"/>
</dbReference>
<dbReference type="FunFam" id="3.90.79.10:FF:000018">
    <property type="entry name" value="39S ribosomal protein L46, mitochondrial"/>
    <property type="match status" value="1"/>
</dbReference>
<evidence type="ECO:0000256" key="4">
    <source>
        <dbReference type="ARBA" id="ARBA00022980"/>
    </source>
</evidence>
<evidence type="ECO:0000256" key="7">
    <source>
        <dbReference type="ARBA" id="ARBA00035190"/>
    </source>
</evidence>
<evidence type="ECO:0000313" key="11">
    <source>
        <dbReference type="Proteomes" id="UP000036403"/>
    </source>
</evidence>
<reference evidence="10 11" key="1">
    <citation type="submission" date="2015-04" db="EMBL/GenBank/DDBJ databases">
        <title>Lasius niger genome sequencing.</title>
        <authorList>
            <person name="Konorov E.A."/>
            <person name="Nikitin M.A."/>
            <person name="Kirill M.V."/>
            <person name="Chang P."/>
        </authorList>
    </citation>
    <scope>NUCLEOTIDE SEQUENCE [LARGE SCALE GENOMIC DNA]</scope>
    <source>
        <tissue evidence="10">Whole</tissue>
    </source>
</reference>
<dbReference type="GO" id="GO:0005743">
    <property type="term" value="C:mitochondrial inner membrane"/>
    <property type="evidence" value="ECO:0007669"/>
    <property type="project" value="UniProtKB-ARBA"/>
</dbReference>
<feature type="domain" description="Large ribosomal subunit protein mL46 N-terminal" evidence="9">
    <location>
        <begin position="84"/>
        <end position="176"/>
    </location>
</feature>
<dbReference type="STRING" id="67767.A0A0J7KSV0"/>
<dbReference type="CDD" id="cd04661">
    <property type="entry name" value="NUDIX_MRP_L46"/>
    <property type="match status" value="1"/>
</dbReference>
<name>A0A0J7KSV0_LASNI</name>
<dbReference type="InterPro" id="IPR040008">
    <property type="entry name" value="Ribosomal_mL46"/>
</dbReference>
<evidence type="ECO:0000256" key="1">
    <source>
        <dbReference type="ARBA" id="ARBA00004173"/>
    </source>
</evidence>
<comment type="subcellular location">
    <subcellularLocation>
        <location evidence="1">Mitochondrion</location>
    </subcellularLocation>
</comment>
<dbReference type="SUPFAM" id="SSF55811">
    <property type="entry name" value="Nudix"/>
    <property type="match status" value="1"/>
</dbReference>
<dbReference type="PaxDb" id="67767-A0A0J7KSV0"/>
<accession>A0A0J7KSV0</accession>
<dbReference type="PANTHER" id="PTHR13124">
    <property type="entry name" value="39S RIBOSOMAL PROTEIN L46, MITOCHONDRIAL PRECURSOR-RELATED"/>
    <property type="match status" value="1"/>
</dbReference>
<dbReference type="EMBL" id="LBMM01003626">
    <property type="protein sequence ID" value="KMQ93309.1"/>
    <property type="molecule type" value="Genomic_DNA"/>
</dbReference>
<evidence type="ECO:0000256" key="6">
    <source>
        <dbReference type="ARBA" id="ARBA00023274"/>
    </source>
</evidence>
<dbReference type="GO" id="GO:0005762">
    <property type="term" value="C:mitochondrial large ribosomal subunit"/>
    <property type="evidence" value="ECO:0007669"/>
    <property type="project" value="TreeGrafter"/>
</dbReference>
<dbReference type="OrthoDB" id="194611at2759"/>
<evidence type="ECO:0000256" key="8">
    <source>
        <dbReference type="ARBA" id="ARBA00035534"/>
    </source>
</evidence>
<organism evidence="10 11">
    <name type="scientific">Lasius niger</name>
    <name type="common">Black garden ant</name>
    <dbReference type="NCBI Taxonomy" id="67767"/>
    <lineage>
        <taxon>Eukaryota</taxon>
        <taxon>Metazoa</taxon>
        <taxon>Ecdysozoa</taxon>
        <taxon>Arthropoda</taxon>
        <taxon>Hexapoda</taxon>
        <taxon>Insecta</taxon>
        <taxon>Pterygota</taxon>
        <taxon>Neoptera</taxon>
        <taxon>Endopterygota</taxon>
        <taxon>Hymenoptera</taxon>
        <taxon>Apocrita</taxon>
        <taxon>Aculeata</taxon>
        <taxon>Formicoidea</taxon>
        <taxon>Formicidae</taxon>
        <taxon>Formicinae</taxon>
        <taxon>Lasius</taxon>
        <taxon>Lasius</taxon>
    </lineage>
</organism>
<evidence type="ECO:0000256" key="5">
    <source>
        <dbReference type="ARBA" id="ARBA00023128"/>
    </source>
</evidence>
<proteinExistence type="inferred from homology"/>
<dbReference type="PANTHER" id="PTHR13124:SF12">
    <property type="entry name" value="LARGE RIBOSOMAL SUBUNIT PROTEIN ML46"/>
    <property type="match status" value="1"/>
</dbReference>
<comment type="caution">
    <text evidence="10">The sequence shown here is derived from an EMBL/GenBank/DDBJ whole genome shotgun (WGS) entry which is preliminary data.</text>
</comment>
<evidence type="ECO:0000259" key="9">
    <source>
        <dbReference type="Pfam" id="PF11788"/>
    </source>
</evidence>